<dbReference type="GO" id="GO:0006412">
    <property type="term" value="P:translation"/>
    <property type="evidence" value="ECO:0007669"/>
    <property type="project" value="UniProtKB-UniRule"/>
</dbReference>
<dbReference type="KEGG" id="teu:TEU_05155"/>
<evidence type="ECO:0000313" key="12">
    <source>
        <dbReference type="Proteomes" id="UP000029980"/>
    </source>
</evidence>
<dbReference type="CDD" id="cd00481">
    <property type="entry name" value="Ribosomal_L19e"/>
    <property type="match status" value="1"/>
</dbReference>
<dbReference type="SUPFAM" id="SSF48140">
    <property type="entry name" value="Ribosomal protein L19 (L19e)"/>
    <property type="match status" value="1"/>
</dbReference>
<gene>
    <name evidence="7" type="primary">rpl19e</name>
    <name evidence="11" type="ORF">TEU_05155</name>
</gene>
<dbReference type="FunFam" id="1.10.1200.240:FF:000003">
    <property type="entry name" value="50S ribosomal protein L19e"/>
    <property type="match status" value="1"/>
</dbReference>
<evidence type="ECO:0000256" key="6">
    <source>
        <dbReference type="ARBA" id="ARBA00023274"/>
    </source>
</evidence>
<dbReference type="InterPro" id="IPR057260">
    <property type="entry name" value="Ribosomal_L19e_C"/>
</dbReference>
<proteinExistence type="inferred from homology"/>
<dbReference type="Gene3D" id="1.10.1200.240">
    <property type="match status" value="1"/>
</dbReference>
<comment type="similarity">
    <text evidence="1 7 8">Belongs to the eukaryotic ribosomal protein eL19 family.</text>
</comment>
<feature type="domain" description="Large ribosomal subunit protein eL19" evidence="10">
    <location>
        <begin position="3"/>
        <end position="146"/>
    </location>
</feature>
<evidence type="ECO:0000256" key="5">
    <source>
        <dbReference type="ARBA" id="ARBA00022980"/>
    </source>
</evidence>
<keyword evidence="12" id="KW-1185">Reference proteome</keyword>
<dbReference type="HOGENOM" id="CLU_083919_1_1_2"/>
<comment type="subunit">
    <text evidence="2 7">Part of the 50S ribosomal subunit.</text>
</comment>
<dbReference type="GO" id="GO:0003735">
    <property type="term" value="F:structural constituent of ribosome"/>
    <property type="evidence" value="ECO:0007669"/>
    <property type="project" value="InterPro"/>
</dbReference>
<accession>A0A097QTI5</accession>
<dbReference type="InterPro" id="IPR000196">
    <property type="entry name" value="Ribosomal_eL19_dom"/>
</dbReference>
<comment type="function">
    <text evidence="7">Binds to the 23S rRNA.</text>
</comment>
<feature type="region of interest" description="Disordered" evidence="9">
    <location>
        <begin position="56"/>
        <end position="90"/>
    </location>
</feature>
<dbReference type="InterPro" id="IPR039547">
    <property type="entry name" value="Ribosomal_eL19"/>
</dbReference>
<dbReference type="STRING" id="1505907.TEU_05155"/>
<dbReference type="SMART" id="SM01416">
    <property type="entry name" value="Ribosomal_L19e"/>
    <property type="match status" value="1"/>
</dbReference>
<evidence type="ECO:0000259" key="10">
    <source>
        <dbReference type="SMART" id="SM01416"/>
    </source>
</evidence>
<name>A0A097QTI5_9EURY</name>
<protein>
    <recommendedName>
        <fullName evidence="7">Large ribosomal subunit protein eL19</fullName>
    </recommendedName>
</protein>
<dbReference type="EMBL" id="CP008887">
    <property type="protein sequence ID" value="AIU69773.1"/>
    <property type="molecule type" value="Genomic_DNA"/>
</dbReference>
<dbReference type="InterPro" id="IPR035970">
    <property type="entry name" value="60S_ribosomal_eL19_sf"/>
</dbReference>
<dbReference type="RefSeq" id="WP_174412694.1">
    <property type="nucleotide sequence ID" value="NZ_CP008887.1"/>
</dbReference>
<feature type="compositionally biased region" description="Basic residues" evidence="9">
    <location>
        <begin position="56"/>
        <end position="89"/>
    </location>
</feature>
<dbReference type="Proteomes" id="UP000029980">
    <property type="component" value="Chromosome"/>
</dbReference>
<keyword evidence="3 7" id="KW-0699">rRNA-binding</keyword>
<reference evidence="11 12" key="1">
    <citation type="journal article" date="2015" name="Int. J. Syst. Evol. Microbiol.">
        <title>Thermococcus eurythermalis sp. nov., a conditional piezophilic hyperthermophilic archaeon with a wide temperature range isolated from an oil-immersed chimney in the Guaymas Basin.</title>
        <authorList>
            <person name="Zhao W."/>
            <person name="Zeng X."/>
            <person name="Xiao X."/>
        </authorList>
    </citation>
    <scope>NUCLEOTIDE SEQUENCE [LARGE SCALE GENOMIC DNA]</scope>
    <source>
        <strain evidence="11 12">A501</strain>
    </source>
</reference>
<dbReference type="GO" id="GO:0022625">
    <property type="term" value="C:cytosolic large ribosomal subunit"/>
    <property type="evidence" value="ECO:0007669"/>
    <property type="project" value="InterPro"/>
</dbReference>
<dbReference type="Pfam" id="PF25476">
    <property type="entry name" value="Ribosomal_L19e_C"/>
    <property type="match status" value="1"/>
</dbReference>
<dbReference type="OrthoDB" id="11624at2157"/>
<dbReference type="Pfam" id="PF01280">
    <property type="entry name" value="Ribosomal_L19e"/>
    <property type="match status" value="1"/>
</dbReference>
<dbReference type="NCBIfam" id="NF006343">
    <property type="entry name" value="PRK08570.1"/>
    <property type="match status" value="1"/>
</dbReference>
<evidence type="ECO:0000256" key="1">
    <source>
        <dbReference type="ARBA" id="ARBA00011082"/>
    </source>
</evidence>
<dbReference type="FunFam" id="1.10.1650.10:FF:000001">
    <property type="entry name" value="Ribosomal protein L19"/>
    <property type="match status" value="1"/>
</dbReference>
<dbReference type="PROSITE" id="PS00526">
    <property type="entry name" value="RIBOSOMAL_L19E"/>
    <property type="match status" value="1"/>
</dbReference>
<keyword evidence="4 7" id="KW-0694">RNA-binding</keyword>
<dbReference type="InterPro" id="IPR015972">
    <property type="entry name" value="Ribosomal_eL19_dom1"/>
</dbReference>
<evidence type="ECO:0000256" key="9">
    <source>
        <dbReference type="SAM" id="MobiDB-lite"/>
    </source>
</evidence>
<organism evidence="11 12">
    <name type="scientific">Thermococcus eurythermalis</name>
    <dbReference type="NCBI Taxonomy" id="1505907"/>
    <lineage>
        <taxon>Archaea</taxon>
        <taxon>Methanobacteriati</taxon>
        <taxon>Methanobacteriota</taxon>
        <taxon>Thermococci</taxon>
        <taxon>Thermococcales</taxon>
        <taxon>Thermococcaceae</taxon>
        <taxon>Thermococcus</taxon>
    </lineage>
</organism>
<dbReference type="HAMAP" id="MF_01475">
    <property type="entry name" value="Ribosomal_eL19"/>
    <property type="match status" value="1"/>
</dbReference>
<keyword evidence="5 7" id="KW-0689">Ribosomal protein</keyword>
<dbReference type="GO" id="GO:0070180">
    <property type="term" value="F:large ribosomal subunit rRNA binding"/>
    <property type="evidence" value="ECO:0007669"/>
    <property type="project" value="UniProtKB-UniRule"/>
</dbReference>
<evidence type="ECO:0000256" key="4">
    <source>
        <dbReference type="ARBA" id="ARBA00022884"/>
    </source>
</evidence>
<evidence type="ECO:0000313" key="11">
    <source>
        <dbReference type="EMBL" id="AIU69773.1"/>
    </source>
</evidence>
<dbReference type="AlphaFoldDB" id="A0A097QTI5"/>
<evidence type="ECO:0000256" key="8">
    <source>
        <dbReference type="RuleBase" id="RU000574"/>
    </source>
</evidence>
<sequence>MLMLKMQRRIAAEILKCGENRVWIDPERIDDVAAAITREDVKRLIHDGVIKKKPIKGQSRARARAFHEARKKGRHRGPGSRKGKKTARMGKKERWMMTIRALRKELRKLKAEGKLDAHTYRRLYIRAKGGQFKNKRQLYLFMQEHGILKE</sequence>
<dbReference type="InterPro" id="IPR057259">
    <property type="entry name" value="Ribosomal_L19e"/>
</dbReference>
<evidence type="ECO:0000256" key="2">
    <source>
        <dbReference type="ARBA" id="ARBA00011838"/>
    </source>
</evidence>
<evidence type="ECO:0000256" key="3">
    <source>
        <dbReference type="ARBA" id="ARBA00022730"/>
    </source>
</evidence>
<dbReference type="Gene3D" id="1.10.1650.10">
    <property type="match status" value="1"/>
</dbReference>
<dbReference type="InterPro" id="IPR023638">
    <property type="entry name" value="Ribosomal_eL19_CS"/>
</dbReference>
<keyword evidence="6 7" id="KW-0687">Ribonucleoprotein</keyword>
<dbReference type="GeneID" id="25152824"/>
<dbReference type="PANTHER" id="PTHR10722">
    <property type="entry name" value="60S RIBOSOMAL PROTEIN L19"/>
    <property type="match status" value="1"/>
</dbReference>
<evidence type="ECO:0000256" key="7">
    <source>
        <dbReference type="HAMAP-Rule" id="MF_01475"/>
    </source>
</evidence>